<dbReference type="RefSeq" id="XP_038860157.1">
    <property type="nucleotide sequence ID" value="XM_039004229.1"/>
</dbReference>
<dbReference type="GeneID" id="120056078"/>
<keyword evidence="2" id="KW-1185">Reference proteome</keyword>
<dbReference type="PROSITE" id="PS51257">
    <property type="entry name" value="PROKAR_LIPOPROTEIN"/>
    <property type="match status" value="1"/>
</dbReference>
<dbReference type="Proteomes" id="UP000808372">
    <property type="component" value="Chromosome 11"/>
</dbReference>
<evidence type="ECO:0000313" key="3">
    <source>
        <dbReference type="RefSeq" id="XP_038860157.1"/>
    </source>
</evidence>
<dbReference type="GO" id="GO:1900449">
    <property type="term" value="P:regulation of glutamate receptor signaling pathway"/>
    <property type="evidence" value="ECO:0007669"/>
    <property type="project" value="InterPro"/>
</dbReference>
<dbReference type="PANTHER" id="PTHR46902:SF1">
    <property type="entry name" value="DOMON DOMAIN-CONTAINING PROTEIN FRRS1L"/>
    <property type="match status" value="1"/>
</dbReference>
<dbReference type="InterPro" id="IPR042789">
    <property type="entry name" value="FRRS1L"/>
</dbReference>
<dbReference type="GO" id="GO:0099072">
    <property type="term" value="P:regulation of postsynaptic membrane neurotransmitter receptor levels"/>
    <property type="evidence" value="ECO:0007669"/>
    <property type="project" value="TreeGrafter"/>
</dbReference>
<evidence type="ECO:0000313" key="2">
    <source>
        <dbReference type="Proteomes" id="UP000808372"/>
    </source>
</evidence>
<dbReference type="PANTHER" id="PTHR46902">
    <property type="entry name" value="DOMON DOMAIN-CONTAINING PROTEIN FRRS1L"/>
    <property type="match status" value="1"/>
</dbReference>
<accession>A0A8U1ESU5</accession>
<evidence type="ECO:0000256" key="1">
    <source>
        <dbReference type="SAM" id="SignalP"/>
    </source>
</evidence>
<feature type="signal peptide" evidence="1">
    <location>
        <begin position="1"/>
        <end position="22"/>
    </location>
</feature>
<proteinExistence type="predicted"/>
<keyword evidence="1" id="KW-0732">Signal</keyword>
<reference evidence="3" key="1">
    <citation type="submission" date="2025-08" db="UniProtKB">
        <authorList>
            <consortium name="RefSeq"/>
        </authorList>
    </citation>
    <scope>IDENTIFICATION</scope>
    <source>
        <tissue evidence="3">White muscle</tissue>
    </source>
</reference>
<dbReference type="KEGG" id="snh:120056078"/>
<sequence>MNRGLLFVVSMVMGCLAPGVSGNGHLSFANNTEVHITRTGCGLIKLCVETPEQCDPTGKTSCLFASIVTTAPSSPNGVDLLVELLGDSSGYIALGLTANETEGTSMVFICAQNRNGSFFFRSAQRNNPNNTISLTQRIVKNITGSVNGTVIQCKFSVPAVNATTRTSHVTTFTTFLAVGNVTNSMGIGDINIRLTNKPLNLADPTSNVATTSVPTTAVPTTAGSSALASQAVIVLLSVLMYRLS</sequence>
<organism evidence="2 3">
    <name type="scientific">Salvelinus namaycush</name>
    <name type="common">Lake trout</name>
    <name type="synonym">Salmo namaycush</name>
    <dbReference type="NCBI Taxonomy" id="8040"/>
    <lineage>
        <taxon>Eukaryota</taxon>
        <taxon>Metazoa</taxon>
        <taxon>Chordata</taxon>
        <taxon>Craniata</taxon>
        <taxon>Vertebrata</taxon>
        <taxon>Euteleostomi</taxon>
        <taxon>Actinopterygii</taxon>
        <taxon>Neopterygii</taxon>
        <taxon>Teleostei</taxon>
        <taxon>Protacanthopterygii</taxon>
        <taxon>Salmoniformes</taxon>
        <taxon>Salmonidae</taxon>
        <taxon>Salmoninae</taxon>
        <taxon>Salvelinus</taxon>
    </lineage>
</organism>
<feature type="chain" id="PRO_5036446368" evidence="1">
    <location>
        <begin position="23"/>
        <end position="244"/>
    </location>
</feature>
<name>A0A8U1ESU5_SALNM</name>
<dbReference type="AlphaFoldDB" id="A0A8U1ESU5"/>
<gene>
    <name evidence="3" type="primary">LOC120056078</name>
</gene>
<protein>
    <submittedName>
        <fullName evidence="3">Ferric-chelate reductase 1</fullName>
    </submittedName>
</protein>